<evidence type="ECO:0000256" key="2">
    <source>
        <dbReference type="SAM" id="SignalP"/>
    </source>
</evidence>
<name>A0A0B1TF11_OESDE</name>
<feature type="chain" id="PRO_5002065906" evidence="2">
    <location>
        <begin position="23"/>
        <end position="69"/>
    </location>
</feature>
<feature type="compositionally biased region" description="Low complexity" evidence="1">
    <location>
        <begin position="35"/>
        <end position="54"/>
    </location>
</feature>
<feature type="signal peptide" evidence="2">
    <location>
        <begin position="1"/>
        <end position="22"/>
    </location>
</feature>
<evidence type="ECO:0000256" key="1">
    <source>
        <dbReference type="SAM" id="MobiDB-lite"/>
    </source>
</evidence>
<proteinExistence type="predicted"/>
<sequence length="69" mass="7203">MKIVVVFLGVVVLLLSFTYTEGANTQKPTGPPPKGFSGTPPHGFTGTPPSGFKWSPPPGFSFKPKGKSA</sequence>
<reference evidence="3 4" key="1">
    <citation type="submission" date="2014-03" db="EMBL/GenBank/DDBJ databases">
        <title>Draft genome of the hookworm Oesophagostomum dentatum.</title>
        <authorList>
            <person name="Mitreva M."/>
        </authorList>
    </citation>
    <scope>NUCLEOTIDE SEQUENCE [LARGE SCALE GENOMIC DNA]</scope>
    <source>
        <strain evidence="3 4">OD-Hann</strain>
    </source>
</reference>
<dbReference type="AlphaFoldDB" id="A0A0B1TF11"/>
<dbReference type="Proteomes" id="UP000053660">
    <property type="component" value="Unassembled WGS sequence"/>
</dbReference>
<feature type="region of interest" description="Disordered" evidence="1">
    <location>
        <begin position="22"/>
        <end position="69"/>
    </location>
</feature>
<evidence type="ECO:0000313" key="4">
    <source>
        <dbReference type="Proteomes" id="UP000053660"/>
    </source>
</evidence>
<evidence type="ECO:0000313" key="3">
    <source>
        <dbReference type="EMBL" id="KHJ94661.1"/>
    </source>
</evidence>
<dbReference type="EMBL" id="KN550247">
    <property type="protein sequence ID" value="KHJ94661.1"/>
    <property type="molecule type" value="Genomic_DNA"/>
</dbReference>
<keyword evidence="4" id="KW-1185">Reference proteome</keyword>
<protein>
    <submittedName>
        <fullName evidence="3">Uncharacterized protein</fullName>
    </submittedName>
</protein>
<accession>A0A0B1TF11</accession>
<organism evidence="3 4">
    <name type="scientific">Oesophagostomum dentatum</name>
    <name type="common">Nodular worm</name>
    <dbReference type="NCBI Taxonomy" id="61180"/>
    <lineage>
        <taxon>Eukaryota</taxon>
        <taxon>Metazoa</taxon>
        <taxon>Ecdysozoa</taxon>
        <taxon>Nematoda</taxon>
        <taxon>Chromadorea</taxon>
        <taxon>Rhabditida</taxon>
        <taxon>Rhabditina</taxon>
        <taxon>Rhabditomorpha</taxon>
        <taxon>Strongyloidea</taxon>
        <taxon>Strongylidae</taxon>
        <taxon>Oesophagostomum</taxon>
    </lineage>
</organism>
<gene>
    <name evidence="3" type="ORF">OESDEN_05409</name>
</gene>
<keyword evidence="2" id="KW-0732">Signal</keyword>